<protein>
    <submittedName>
        <fullName evidence="3">F0F1 ATP synthase subunit delta</fullName>
    </submittedName>
</protein>
<feature type="domain" description="ATP synthase F1 complex delta/epsilon subunit N-terminal" evidence="2">
    <location>
        <begin position="10"/>
        <end position="82"/>
    </location>
</feature>
<evidence type="ECO:0000313" key="3">
    <source>
        <dbReference type="EMBL" id="RHJ87080.1"/>
    </source>
</evidence>
<gene>
    <name evidence="3" type="ORF">DW099_10255</name>
</gene>
<name>A0A415E0E8_9FIRM</name>
<organism evidence="3 4">
    <name type="scientific">Emergencia timonensis</name>
    <dbReference type="NCBI Taxonomy" id="1776384"/>
    <lineage>
        <taxon>Bacteria</taxon>
        <taxon>Bacillati</taxon>
        <taxon>Bacillota</taxon>
        <taxon>Clostridia</taxon>
        <taxon>Peptostreptococcales</taxon>
        <taxon>Anaerovoracaceae</taxon>
        <taxon>Emergencia</taxon>
    </lineage>
</organism>
<dbReference type="SUPFAM" id="SSF51344">
    <property type="entry name" value="Epsilon subunit of F1F0-ATP synthase N-terminal domain"/>
    <property type="match status" value="1"/>
</dbReference>
<dbReference type="Gene3D" id="2.60.15.10">
    <property type="entry name" value="F0F1 ATP synthase delta/epsilon subunit, N-terminal"/>
    <property type="match status" value="1"/>
</dbReference>
<evidence type="ECO:0000259" key="2">
    <source>
        <dbReference type="Pfam" id="PF02823"/>
    </source>
</evidence>
<keyword evidence="4" id="KW-1185">Reference proteome</keyword>
<accession>A0A415E0E8</accession>
<comment type="caution">
    <text evidence="3">The sequence shown here is derived from an EMBL/GenBank/DDBJ whole genome shotgun (WGS) entry which is preliminary data.</text>
</comment>
<dbReference type="AlphaFoldDB" id="A0A415E0E8"/>
<proteinExistence type="predicted"/>
<dbReference type="STRING" id="1776384.GCA_900086585_00531"/>
<dbReference type="EMBL" id="QRMS01000003">
    <property type="protein sequence ID" value="RHJ87080.1"/>
    <property type="molecule type" value="Genomic_DNA"/>
</dbReference>
<dbReference type="InterPro" id="IPR036771">
    <property type="entry name" value="ATPsynth_dsu/esu_N"/>
</dbReference>
<dbReference type="OrthoDB" id="9804110at2"/>
<dbReference type="RefSeq" id="WP_118335582.1">
    <property type="nucleotide sequence ID" value="NZ_AP025567.1"/>
</dbReference>
<dbReference type="InterPro" id="IPR020546">
    <property type="entry name" value="ATP_synth_F1_dsu/esu_N"/>
</dbReference>
<evidence type="ECO:0000256" key="1">
    <source>
        <dbReference type="ARBA" id="ARBA00023196"/>
    </source>
</evidence>
<dbReference type="Proteomes" id="UP000284841">
    <property type="component" value="Unassembled WGS sequence"/>
</dbReference>
<evidence type="ECO:0000313" key="4">
    <source>
        <dbReference type="Proteomes" id="UP000284841"/>
    </source>
</evidence>
<dbReference type="GO" id="GO:0045259">
    <property type="term" value="C:proton-transporting ATP synthase complex"/>
    <property type="evidence" value="ECO:0007669"/>
    <property type="project" value="UniProtKB-KW"/>
</dbReference>
<keyword evidence="1" id="KW-0139">CF(1)</keyword>
<dbReference type="Pfam" id="PF02823">
    <property type="entry name" value="ATP-synt_DE_N"/>
    <property type="match status" value="1"/>
</dbReference>
<sequence>MTDADKGVLLEVITPREMFYSGQVEMVVVPTTDGEEGFMAHHVWCVKLLAEKGRVKIRETGAKDLKIIDIKGGHVDIKDRFVVYTDEAEWAEED</sequence>
<keyword evidence="1" id="KW-0066">ATP synthesis</keyword>
<dbReference type="GO" id="GO:0015986">
    <property type="term" value="P:proton motive force-driven ATP synthesis"/>
    <property type="evidence" value="ECO:0007669"/>
    <property type="project" value="InterPro"/>
</dbReference>
<reference evidence="3 4" key="1">
    <citation type="submission" date="2018-08" db="EMBL/GenBank/DDBJ databases">
        <title>A genome reference for cultivated species of the human gut microbiota.</title>
        <authorList>
            <person name="Zou Y."/>
            <person name="Xue W."/>
            <person name="Luo G."/>
        </authorList>
    </citation>
    <scope>NUCLEOTIDE SEQUENCE [LARGE SCALE GENOMIC DNA]</scope>
    <source>
        <strain evidence="3 4">AM07-24</strain>
    </source>
</reference>